<protein>
    <submittedName>
        <fullName evidence="2">Uncharacterized protein</fullName>
    </submittedName>
</protein>
<evidence type="ECO:0000256" key="1">
    <source>
        <dbReference type="SAM" id="MobiDB-lite"/>
    </source>
</evidence>
<reference evidence="2 3" key="1">
    <citation type="journal article" date="2016" name="Nat. Commun.">
        <title>Thousands of microbial genomes shed light on interconnected biogeochemical processes in an aquifer system.</title>
        <authorList>
            <person name="Anantharaman K."/>
            <person name="Brown C.T."/>
            <person name="Hug L.A."/>
            <person name="Sharon I."/>
            <person name="Castelle C.J."/>
            <person name="Probst A.J."/>
            <person name="Thomas B.C."/>
            <person name="Singh A."/>
            <person name="Wilkins M.J."/>
            <person name="Karaoz U."/>
            <person name="Brodie E.L."/>
            <person name="Williams K.H."/>
            <person name="Hubbard S.S."/>
            <person name="Banfield J.F."/>
        </authorList>
    </citation>
    <scope>NUCLEOTIDE SEQUENCE [LARGE SCALE GENOMIC DNA]</scope>
</reference>
<dbReference type="AlphaFoldDB" id="A0A1F7G8X2"/>
<feature type="compositionally biased region" description="Pro residues" evidence="1">
    <location>
        <begin position="104"/>
        <end position="122"/>
    </location>
</feature>
<evidence type="ECO:0000313" key="2">
    <source>
        <dbReference type="EMBL" id="OGK15082.1"/>
    </source>
</evidence>
<gene>
    <name evidence="2" type="ORF">A2690_02295</name>
</gene>
<sequence length="1058" mass="118691">MKELERKPNNLTKMPNPLYARGGDIFMAELGEGAKPMGVDEATRRIEIAAKVGEQAREQASARRFLEEHRESLPVDIRRSLEEITGQGGTPPPQPAEAGVPPGGREPPAPPPIFPETPPEGPEPQGGANESGHPGEVARQTAAGRQGERSNNRDIFANIEAIPTGEAELLERARSELEEDLEPITDLIERQQIIGERVESLRRLGRIREQIERSASLGMEDLEKAFDQINSAVAQREVYPVSAQPYLTELARRAAQFRERLREERTPEQTLEANRISSLPHGLEKTDELKKMIDTLDPDETISGSLLGLIAQDDEASEKFVDKVISKPFATPDADYRLSFYAEINLQSFLTKVRNIPDQTVRYEKYSAQRETALRLHEMNRATASQSGNIEGFLNISRTVTPEHLQAGVEIDGVEQARQILDLSFARMYAGNRRLTQDLYEPEILKWAERTFEAKVRIGIIKSSFKGADGNPRNLEEWESKRAFALARNFQTSFYRTAELISWGNVLEAPENWLQSMPAETIVRVLAHLKMLDRRMRVGGTRGGPEYTTLLFDDMKREYDGRGGSLKKIGQLDIRTDLLPVGFAPTGGFDKGWRTVIDYLGSDLMKINISDLANNLPAGETRNWLTKFIVERNRGNEESTNFGEFFANTAVFANMANGQDIKVEGIQIPKELLPADNRAAQKAMEDLLLPLLGITPKSDRIEEIAKSEYKFNMADFNYDPNQDQINFSLGVLMNAGVSDKVKTILWTKAAEVLPLRLAYFLAEEGIKGVDGYGVVKGEGVHLFSGDFENKLIALQLIRLREQKRIFLEQEEGIRRHKALPLSNYFAEAGLDTQEQEFVRALQSFEKSKAADLAKVSFPQVPFLDDVPFQNASYIKLGAEVFPRRMGSDFRAYSESGNAVTQIVNNLGQPYEEIEKHITAASEALSGPEGIKTGQDQAFKLYKTYFRLAKQWSWTKIPGVKTISSFLNKPTSYLQAKFGPNAESWDARMLSLRSREAAEKGNIRFEKLPGETKSQMKDLLDVMKAGPFSVFLSETISALLIYFLYSSISFGKETVSEKK</sequence>
<dbReference type="EMBL" id="MFZF01000035">
    <property type="protein sequence ID" value="OGK15082.1"/>
    <property type="molecule type" value="Genomic_DNA"/>
</dbReference>
<evidence type="ECO:0000313" key="3">
    <source>
        <dbReference type="Proteomes" id="UP000178372"/>
    </source>
</evidence>
<dbReference type="Proteomes" id="UP000178372">
    <property type="component" value="Unassembled WGS sequence"/>
</dbReference>
<proteinExistence type="predicted"/>
<feature type="region of interest" description="Disordered" evidence="1">
    <location>
        <begin position="55"/>
        <end position="155"/>
    </location>
</feature>
<name>A0A1F7G8X2_9BACT</name>
<organism evidence="2 3">
    <name type="scientific">Candidatus Roizmanbacteria bacterium RIFCSPHIGHO2_01_FULL_39_12b</name>
    <dbReference type="NCBI Taxonomy" id="1802030"/>
    <lineage>
        <taxon>Bacteria</taxon>
        <taxon>Candidatus Roizmaniibacteriota</taxon>
    </lineage>
</organism>
<comment type="caution">
    <text evidence="2">The sequence shown here is derived from an EMBL/GenBank/DDBJ whole genome shotgun (WGS) entry which is preliminary data.</text>
</comment>
<accession>A0A1F7G8X2</accession>
<feature type="compositionally biased region" description="Basic and acidic residues" evidence="1">
    <location>
        <begin position="55"/>
        <end position="82"/>
    </location>
</feature>